<accession>S9PTX3</accession>
<organism evidence="13 14">
    <name type="scientific">Schizosaccharomyces octosporus (strain yFS286)</name>
    <name type="common">Fission yeast</name>
    <name type="synonym">Octosporomyces octosporus</name>
    <dbReference type="NCBI Taxonomy" id="483514"/>
    <lineage>
        <taxon>Eukaryota</taxon>
        <taxon>Fungi</taxon>
        <taxon>Dikarya</taxon>
        <taxon>Ascomycota</taxon>
        <taxon>Taphrinomycotina</taxon>
        <taxon>Schizosaccharomycetes</taxon>
        <taxon>Schizosaccharomycetales</taxon>
        <taxon>Schizosaccharomycetaceae</taxon>
        <taxon>Schizosaccharomyces</taxon>
    </lineage>
</organism>
<dbReference type="Gene3D" id="3.80.10.10">
    <property type="entry name" value="Ribonuclease Inhibitor"/>
    <property type="match status" value="1"/>
</dbReference>
<dbReference type="RefSeq" id="XP_013018209.1">
    <property type="nucleotide sequence ID" value="XM_013162755.1"/>
</dbReference>
<dbReference type="eggNOG" id="KOG3763">
    <property type="taxonomic scope" value="Eukaryota"/>
</dbReference>
<evidence type="ECO:0000256" key="3">
    <source>
        <dbReference type="ARBA" id="ARBA00022448"/>
    </source>
</evidence>
<gene>
    <name evidence="13" type="ORF">SOCG_00335</name>
</gene>
<dbReference type="GO" id="GO:0042272">
    <property type="term" value="C:nuclear RNA export factor complex"/>
    <property type="evidence" value="ECO:0007669"/>
    <property type="project" value="EnsemblFungi"/>
</dbReference>
<comment type="function">
    <text evidence="8">Involved in the export of mRNA from the nucleus to the cytoplasm.</text>
</comment>
<dbReference type="GO" id="GO:0140602">
    <property type="term" value="C:nucleolar peripheral inclusion body"/>
    <property type="evidence" value="ECO:0007669"/>
    <property type="project" value="EnsemblFungi"/>
</dbReference>
<dbReference type="GeneID" id="25029319"/>
<feature type="domain" description="TAP-C" evidence="12">
    <location>
        <begin position="548"/>
        <end position="601"/>
    </location>
</feature>
<dbReference type="InterPro" id="IPR032675">
    <property type="entry name" value="LRR_dom_sf"/>
</dbReference>
<dbReference type="InterPro" id="IPR032710">
    <property type="entry name" value="NTF2-like_dom_sf"/>
</dbReference>
<feature type="domain" description="NTF2" evidence="11">
    <location>
        <begin position="347"/>
        <end position="509"/>
    </location>
</feature>
<keyword evidence="7" id="KW-0539">Nucleus</keyword>
<dbReference type="InterPro" id="IPR030217">
    <property type="entry name" value="NXF_fam"/>
</dbReference>
<evidence type="ECO:0000256" key="4">
    <source>
        <dbReference type="ARBA" id="ARBA00022614"/>
    </source>
</evidence>
<dbReference type="Gene3D" id="1.10.8.10">
    <property type="entry name" value="DNA helicase RuvA subunit, C-terminal domain"/>
    <property type="match status" value="1"/>
</dbReference>
<dbReference type="OrthoDB" id="25872at2759"/>
<dbReference type="HOGENOM" id="CLU_024991_0_0_1"/>
<reference evidence="13 14" key="1">
    <citation type="journal article" date="2011" name="Science">
        <title>Comparative functional genomics of the fission yeasts.</title>
        <authorList>
            <person name="Rhind N."/>
            <person name="Chen Z."/>
            <person name="Yassour M."/>
            <person name="Thompson D.A."/>
            <person name="Haas B.J."/>
            <person name="Habib N."/>
            <person name="Wapinski I."/>
            <person name="Roy S."/>
            <person name="Lin M.F."/>
            <person name="Heiman D.I."/>
            <person name="Young S.K."/>
            <person name="Furuya K."/>
            <person name="Guo Y."/>
            <person name="Pidoux A."/>
            <person name="Chen H.M."/>
            <person name="Robbertse B."/>
            <person name="Goldberg J.M."/>
            <person name="Aoki K."/>
            <person name="Bayne E.H."/>
            <person name="Berlin A.M."/>
            <person name="Desjardins C.A."/>
            <person name="Dobbs E."/>
            <person name="Dukaj L."/>
            <person name="Fan L."/>
            <person name="FitzGerald M.G."/>
            <person name="French C."/>
            <person name="Gujja S."/>
            <person name="Hansen K."/>
            <person name="Keifenheim D."/>
            <person name="Levin J.Z."/>
            <person name="Mosher R.A."/>
            <person name="Mueller C.A."/>
            <person name="Pfiffner J."/>
            <person name="Priest M."/>
            <person name="Russ C."/>
            <person name="Smialowska A."/>
            <person name="Swoboda P."/>
            <person name="Sykes S.M."/>
            <person name="Vaughn M."/>
            <person name="Vengrova S."/>
            <person name="Yoder R."/>
            <person name="Zeng Q."/>
            <person name="Allshire R."/>
            <person name="Baulcombe D."/>
            <person name="Birren B.W."/>
            <person name="Brown W."/>
            <person name="Ekwall K."/>
            <person name="Kellis M."/>
            <person name="Leatherwood J."/>
            <person name="Levin H."/>
            <person name="Margalit H."/>
            <person name="Martienssen R."/>
            <person name="Nieduszynski C.A."/>
            <person name="Spatafora J.W."/>
            <person name="Friedman N."/>
            <person name="Dalgaard J.Z."/>
            <person name="Baumann P."/>
            <person name="Niki H."/>
            <person name="Regev A."/>
            <person name="Nusbaum C."/>
        </authorList>
    </citation>
    <scope>NUCLEOTIDE SEQUENCE [LARGE SCALE GENOMIC DNA]</scope>
    <source>
        <strain evidence="14">yFS286</strain>
    </source>
</reference>
<dbReference type="PROSITE" id="PS51450">
    <property type="entry name" value="LRR"/>
    <property type="match status" value="1"/>
</dbReference>
<evidence type="ECO:0000256" key="8">
    <source>
        <dbReference type="ARBA" id="ARBA00055253"/>
    </source>
</evidence>
<evidence type="ECO:0000256" key="7">
    <source>
        <dbReference type="ARBA" id="ARBA00023242"/>
    </source>
</evidence>
<keyword evidence="3" id="KW-0813">Transport</keyword>
<dbReference type="InterPro" id="IPR001611">
    <property type="entry name" value="Leu-rich_rpt"/>
</dbReference>
<dbReference type="InterPro" id="IPR002075">
    <property type="entry name" value="NTF2_dom"/>
</dbReference>
<dbReference type="EMBL" id="KE503207">
    <property type="protein sequence ID" value="EPX72571.1"/>
    <property type="molecule type" value="Genomic_DNA"/>
</dbReference>
<dbReference type="InterPro" id="IPR040736">
    <property type="entry name" value="Mex67_RRM"/>
</dbReference>
<evidence type="ECO:0000256" key="10">
    <source>
        <dbReference type="SAM" id="MobiDB-lite"/>
    </source>
</evidence>
<dbReference type="GO" id="GO:0016973">
    <property type="term" value="P:poly(A)+ mRNA export from nucleus"/>
    <property type="evidence" value="ECO:0007669"/>
    <property type="project" value="EnsemblFungi"/>
</dbReference>
<dbReference type="SUPFAM" id="SSF46934">
    <property type="entry name" value="UBA-like"/>
    <property type="match status" value="1"/>
</dbReference>
<keyword evidence="4" id="KW-0433">Leucine-rich repeat</keyword>
<dbReference type="SUPFAM" id="SSF54427">
    <property type="entry name" value="NTF2-like"/>
    <property type="match status" value="1"/>
</dbReference>
<feature type="region of interest" description="Disordered" evidence="10">
    <location>
        <begin position="1"/>
        <end position="41"/>
    </location>
</feature>
<dbReference type="GO" id="GO:0003723">
    <property type="term" value="F:RNA binding"/>
    <property type="evidence" value="ECO:0007669"/>
    <property type="project" value="TreeGrafter"/>
</dbReference>
<keyword evidence="5" id="KW-0677">Repeat</keyword>
<dbReference type="Pfam" id="PF18444">
    <property type="entry name" value="RRM_9"/>
    <property type="match status" value="1"/>
</dbReference>
<evidence type="ECO:0000256" key="9">
    <source>
        <dbReference type="ARBA" id="ARBA00069694"/>
    </source>
</evidence>
<dbReference type="InterPro" id="IPR005637">
    <property type="entry name" value="TAP_C_dom"/>
</dbReference>
<evidence type="ECO:0000256" key="1">
    <source>
        <dbReference type="ARBA" id="ARBA00004123"/>
    </source>
</evidence>
<feature type="compositionally biased region" description="Low complexity" evidence="10">
    <location>
        <begin position="127"/>
        <end position="162"/>
    </location>
</feature>
<dbReference type="PANTHER" id="PTHR10662">
    <property type="entry name" value="NUCLEAR RNA EXPORT FACTOR"/>
    <property type="match status" value="1"/>
</dbReference>
<dbReference type="AlphaFoldDB" id="S9PTX3"/>
<evidence type="ECO:0000313" key="14">
    <source>
        <dbReference type="Proteomes" id="UP000016088"/>
    </source>
</evidence>
<dbReference type="PROSITE" id="PS50177">
    <property type="entry name" value="NTF2_DOMAIN"/>
    <property type="match status" value="1"/>
</dbReference>
<feature type="region of interest" description="Disordered" evidence="10">
    <location>
        <begin position="113"/>
        <end position="162"/>
    </location>
</feature>
<dbReference type="SUPFAM" id="SSF52058">
    <property type="entry name" value="L domain-like"/>
    <property type="match status" value="1"/>
</dbReference>
<dbReference type="CDD" id="cd14342">
    <property type="entry name" value="UBA_TAP-C"/>
    <property type="match status" value="1"/>
</dbReference>
<dbReference type="Pfam" id="PF24048">
    <property type="entry name" value="LRR_NXF1-5"/>
    <property type="match status" value="1"/>
</dbReference>
<name>S9PTX3_SCHOY</name>
<keyword evidence="6" id="KW-0509">mRNA transport</keyword>
<evidence type="ECO:0000256" key="2">
    <source>
        <dbReference type="ARBA" id="ARBA00009285"/>
    </source>
</evidence>
<dbReference type="FunFam" id="1.10.8.10:FF:000018">
    <property type="entry name" value="Nuclear RNA export factor 1"/>
    <property type="match status" value="1"/>
</dbReference>
<dbReference type="PANTHER" id="PTHR10662:SF22">
    <property type="entry name" value="NUCLEAR RNA EXPORT FACTOR 1"/>
    <property type="match status" value="1"/>
</dbReference>
<dbReference type="PROSITE" id="PS51281">
    <property type="entry name" value="TAP_C"/>
    <property type="match status" value="1"/>
</dbReference>
<feature type="compositionally biased region" description="Basic and acidic residues" evidence="10">
    <location>
        <begin position="9"/>
        <end position="27"/>
    </location>
</feature>
<comment type="similarity">
    <text evidence="2">Belongs to the NXF family.</text>
</comment>
<comment type="subcellular location">
    <subcellularLocation>
        <location evidence="1">Nucleus</location>
    </subcellularLocation>
</comment>
<evidence type="ECO:0000256" key="5">
    <source>
        <dbReference type="ARBA" id="ARBA00022737"/>
    </source>
</evidence>
<evidence type="ECO:0000259" key="11">
    <source>
        <dbReference type="PROSITE" id="PS50177"/>
    </source>
</evidence>
<dbReference type="Pfam" id="PF03943">
    <property type="entry name" value="TAP_C"/>
    <property type="match status" value="1"/>
</dbReference>
<sequence length="601" mass="66383">MLRRKRDRKNAAKENEMAIDKPLEVKRAPTKNRPHHEPPVSVVITGHSKASEDDLISFVWRKAKVRLMNLVLTPASATAVVRSQDFAKLNGLNGTAFAGDRLAIRSITGSSPAASALKKSKSKRPRQLASSRSTSALRSLSSSSQPADQAKSSSAPPSSSTSNTIEKLKQFLVSRYHSESKFLDLGSLQQDALLKEMGILAEASTKSKMFPALMKVASLQFSDVISVNLSDNNIDSVASVTTLAQTWPHLLNLSLANNRISTLKDLEPWAPKTKFPDLQELVLVGNPISQTTYANQLLQYQSEMVTRFPKLRLLDGNPILPEVLAAHTSLPFPAFPPFFDKPETQQLIYPFLEAFFKGWDSDRAAVIRQVYSPQATFSVSLNSSNIRSKAPSSKSDSLKWGIYKKKSRNLLHVRSIDEQSSRSHTGQEAIVAAGNALPKTRHDMSDSSQWLIEGWNLILPSIGSAIKIIVHGKFEEPQNKNLTRNFDRVIVILPGGPTGVLVVNDMLIVRSYVGSFSWISQTNPTPNPVPNTSPQMQQAGPAALPTQDMQQQMVMKLKLETGLNDHFSRMCCEQNNWNYSQAMTSFLELKNQGVIPPEAFA</sequence>
<keyword evidence="14" id="KW-1185">Reference proteome</keyword>
<dbReference type="OMA" id="YGGHEAW"/>
<protein>
    <recommendedName>
        <fullName evidence="9">mRNA export factor MEX67</fullName>
    </recommendedName>
</protein>
<dbReference type="Pfam" id="PF22602">
    <property type="entry name" value="NXF_NTF2"/>
    <property type="match status" value="1"/>
</dbReference>
<evidence type="ECO:0000259" key="12">
    <source>
        <dbReference type="PROSITE" id="PS51281"/>
    </source>
</evidence>
<proteinExistence type="inferred from homology"/>
<dbReference type="FunFam" id="3.10.450.50:FF:000013">
    <property type="entry name" value="mRNA export factor mex67"/>
    <property type="match status" value="1"/>
</dbReference>
<keyword evidence="13" id="KW-0675">Receptor</keyword>
<dbReference type="InterPro" id="IPR018222">
    <property type="entry name" value="Nuclear_transport_factor_2_euk"/>
</dbReference>
<evidence type="ECO:0000256" key="6">
    <source>
        <dbReference type="ARBA" id="ARBA00022816"/>
    </source>
</evidence>
<dbReference type="Proteomes" id="UP000016088">
    <property type="component" value="Unassembled WGS sequence"/>
</dbReference>
<dbReference type="SMART" id="SM00804">
    <property type="entry name" value="TAP_C"/>
    <property type="match status" value="1"/>
</dbReference>
<dbReference type="VEuPathDB" id="FungiDB:SOCG_00335"/>
<evidence type="ECO:0000313" key="13">
    <source>
        <dbReference type="EMBL" id="EPX72571.1"/>
    </source>
</evidence>
<dbReference type="GO" id="GO:0005730">
    <property type="term" value="C:nucleolus"/>
    <property type="evidence" value="ECO:0007669"/>
    <property type="project" value="EnsemblFungi"/>
</dbReference>
<dbReference type="InterPro" id="IPR057125">
    <property type="entry name" value="NXF1/2/3/5-like_LRR"/>
</dbReference>
<dbReference type="Gene3D" id="3.10.450.50">
    <property type="match status" value="1"/>
</dbReference>
<dbReference type="InterPro" id="IPR009060">
    <property type="entry name" value="UBA-like_sf"/>
</dbReference>